<dbReference type="AlphaFoldDB" id="A0A9W8CHY5"/>
<dbReference type="InterPro" id="IPR002528">
    <property type="entry name" value="MATE_fam"/>
</dbReference>
<feature type="transmembrane region" description="Helical" evidence="2">
    <location>
        <begin position="211"/>
        <end position="232"/>
    </location>
</feature>
<protein>
    <submittedName>
        <fullName evidence="3">Ethionine resistance protein</fullName>
    </submittedName>
</protein>
<keyword evidence="2" id="KW-0812">Transmembrane</keyword>
<name>A0A9W8CHY5_9FUNG</name>
<evidence type="ECO:0000256" key="2">
    <source>
        <dbReference type="SAM" id="Phobius"/>
    </source>
</evidence>
<feature type="transmembrane region" description="Helical" evidence="2">
    <location>
        <begin position="355"/>
        <end position="374"/>
    </location>
</feature>
<feature type="transmembrane region" description="Helical" evidence="2">
    <location>
        <begin position="285"/>
        <end position="302"/>
    </location>
</feature>
<reference evidence="3" key="1">
    <citation type="submission" date="2022-07" db="EMBL/GenBank/DDBJ databases">
        <title>Phylogenomic reconstructions and comparative analyses of Kickxellomycotina fungi.</title>
        <authorList>
            <person name="Reynolds N.K."/>
            <person name="Stajich J.E."/>
            <person name="Barry K."/>
            <person name="Grigoriev I.V."/>
            <person name="Crous P."/>
            <person name="Smith M.E."/>
        </authorList>
    </citation>
    <scope>NUCLEOTIDE SEQUENCE</scope>
    <source>
        <strain evidence="3">NBRC 105413</strain>
    </source>
</reference>
<dbReference type="Proteomes" id="UP001145021">
    <property type="component" value="Unassembled WGS sequence"/>
</dbReference>
<feature type="transmembrane region" description="Helical" evidence="2">
    <location>
        <begin position="182"/>
        <end position="199"/>
    </location>
</feature>
<keyword evidence="2" id="KW-0472">Membrane</keyword>
<feature type="transmembrane region" description="Helical" evidence="2">
    <location>
        <begin position="238"/>
        <end position="264"/>
    </location>
</feature>
<evidence type="ECO:0000313" key="3">
    <source>
        <dbReference type="EMBL" id="KAJ1642503.1"/>
    </source>
</evidence>
<feature type="transmembrane region" description="Helical" evidence="2">
    <location>
        <begin position="317"/>
        <end position="334"/>
    </location>
</feature>
<gene>
    <name evidence="3" type="primary">ERC1_9</name>
    <name evidence="3" type="ORF">LPJ64_005654</name>
</gene>
<dbReference type="GO" id="GO:0042910">
    <property type="term" value="F:xenobiotic transmembrane transporter activity"/>
    <property type="evidence" value="ECO:0007669"/>
    <property type="project" value="InterPro"/>
</dbReference>
<comment type="caution">
    <text evidence="3">The sequence shown here is derived from an EMBL/GenBank/DDBJ whole genome shotgun (WGS) entry which is preliminary data.</text>
</comment>
<feature type="transmembrane region" description="Helical" evidence="2">
    <location>
        <begin position="107"/>
        <end position="132"/>
    </location>
</feature>
<feature type="transmembrane region" description="Helical" evidence="2">
    <location>
        <begin position="144"/>
        <end position="162"/>
    </location>
</feature>
<feature type="transmembrane region" description="Helical" evidence="2">
    <location>
        <begin position="386"/>
        <end position="408"/>
    </location>
</feature>
<keyword evidence="4" id="KW-1185">Reference proteome</keyword>
<dbReference type="EMBL" id="JANBOH010000389">
    <property type="protein sequence ID" value="KAJ1642503.1"/>
    <property type="molecule type" value="Genomic_DNA"/>
</dbReference>
<organism evidence="3 4">
    <name type="scientific">Coemansia asiatica</name>
    <dbReference type="NCBI Taxonomy" id="1052880"/>
    <lineage>
        <taxon>Eukaryota</taxon>
        <taxon>Fungi</taxon>
        <taxon>Fungi incertae sedis</taxon>
        <taxon>Zoopagomycota</taxon>
        <taxon>Kickxellomycotina</taxon>
        <taxon>Kickxellomycetes</taxon>
        <taxon>Kickxellales</taxon>
        <taxon>Kickxellaceae</taxon>
        <taxon>Coemansia</taxon>
    </lineage>
</organism>
<sequence>MVANASVQVSSETLPLFEESLPETPLTNRAGINDYDDDECIQLNEELDIPSAAMAKQEAQWLIKSSIPVSLSYLVQLSFASFSLLNVGRLGITELAAASLGLMLANFLIYMPGYGLACALESFCGAAFTASTDKTKVGMHAQRGLVAISLMLVPILFVLYYIDDILLHFGQPPEMAKLSSRFLRIWSIGCWPMLAFETLKRFLQAMDIMQASTWVTVIVAPFHIIISYLLVWSPTFGVGFIGMPLGMTISNWMLFIGIGGYITLSRARHAWGGFSFECMNGISEYYCIAIPSALMMTLSWAAVETTTLGAAINDEEVIAMCAKLAPCLAFAMLFDGLNGQAAGVMRSLGRQRLGSMLAFPSYWIISMPFGVFLAKGPLGLDSLGLFVGLTTGMGIFALSQECFMLFFVDWKKEVKICLDRLARSTRARYAENSESTNTLQMSTEDSGSAV</sequence>
<evidence type="ECO:0000256" key="1">
    <source>
        <dbReference type="ARBA" id="ARBA00010199"/>
    </source>
</evidence>
<keyword evidence="2" id="KW-1133">Transmembrane helix</keyword>
<accession>A0A9W8CHY5</accession>
<proteinExistence type="inferred from homology"/>
<comment type="similarity">
    <text evidence="1">Belongs to the multi antimicrobial extrusion (MATE) (TC 2.A.66.1) family.</text>
</comment>
<evidence type="ECO:0000313" key="4">
    <source>
        <dbReference type="Proteomes" id="UP001145021"/>
    </source>
</evidence>
<feature type="transmembrane region" description="Helical" evidence="2">
    <location>
        <begin position="66"/>
        <end position="87"/>
    </location>
</feature>
<dbReference type="Pfam" id="PF01554">
    <property type="entry name" value="MatE"/>
    <property type="match status" value="1"/>
</dbReference>
<dbReference type="PANTHER" id="PTHR11206">
    <property type="entry name" value="MULTIDRUG RESISTANCE PROTEIN"/>
    <property type="match status" value="1"/>
</dbReference>
<dbReference type="GO" id="GO:0016020">
    <property type="term" value="C:membrane"/>
    <property type="evidence" value="ECO:0007669"/>
    <property type="project" value="InterPro"/>
</dbReference>
<dbReference type="GO" id="GO:0015297">
    <property type="term" value="F:antiporter activity"/>
    <property type="evidence" value="ECO:0007669"/>
    <property type="project" value="InterPro"/>
</dbReference>